<keyword evidence="1" id="KW-0812">Transmembrane</keyword>
<feature type="transmembrane region" description="Helical" evidence="1">
    <location>
        <begin position="15"/>
        <end position="33"/>
    </location>
</feature>
<keyword evidence="1" id="KW-0472">Membrane</keyword>
<dbReference type="AlphaFoldDB" id="A0A2C9VMJ2"/>
<accession>A0A2C9VMJ2</accession>
<reference evidence="2" key="1">
    <citation type="submission" date="2016-02" db="EMBL/GenBank/DDBJ databases">
        <title>WGS assembly of Manihot esculenta.</title>
        <authorList>
            <person name="Bredeson J.V."/>
            <person name="Prochnik S.E."/>
            <person name="Lyons J.B."/>
            <person name="Schmutz J."/>
            <person name="Grimwood J."/>
            <person name="Vrebalov J."/>
            <person name="Bart R.S."/>
            <person name="Amuge T."/>
            <person name="Ferguson M.E."/>
            <person name="Green R."/>
            <person name="Putnam N."/>
            <person name="Stites J."/>
            <person name="Rounsley S."/>
            <person name="Rokhsar D.S."/>
        </authorList>
    </citation>
    <scope>NUCLEOTIDE SEQUENCE [LARGE SCALE GENOMIC DNA]</scope>
    <source>
        <tissue evidence="2">Leaf</tissue>
    </source>
</reference>
<protein>
    <submittedName>
        <fullName evidence="2">Uncharacterized protein</fullName>
    </submittedName>
</protein>
<organism evidence="2">
    <name type="scientific">Manihot esculenta</name>
    <name type="common">Cassava</name>
    <name type="synonym">Jatropha manihot</name>
    <dbReference type="NCBI Taxonomy" id="3983"/>
    <lineage>
        <taxon>Eukaryota</taxon>
        <taxon>Viridiplantae</taxon>
        <taxon>Streptophyta</taxon>
        <taxon>Embryophyta</taxon>
        <taxon>Tracheophyta</taxon>
        <taxon>Spermatophyta</taxon>
        <taxon>Magnoliopsida</taxon>
        <taxon>eudicotyledons</taxon>
        <taxon>Gunneridae</taxon>
        <taxon>Pentapetalae</taxon>
        <taxon>rosids</taxon>
        <taxon>fabids</taxon>
        <taxon>Malpighiales</taxon>
        <taxon>Euphorbiaceae</taxon>
        <taxon>Crotonoideae</taxon>
        <taxon>Manihoteae</taxon>
        <taxon>Manihot</taxon>
    </lineage>
</organism>
<gene>
    <name evidence="2" type="ORF">MANES_07G134000</name>
</gene>
<evidence type="ECO:0000256" key="1">
    <source>
        <dbReference type="SAM" id="Phobius"/>
    </source>
</evidence>
<dbReference type="EMBL" id="CM004393">
    <property type="protein sequence ID" value="OAY46310.1"/>
    <property type="molecule type" value="Genomic_DNA"/>
</dbReference>
<dbReference type="STRING" id="3983.A0A2C9VMJ2"/>
<sequence length="204" mass="23754">MFVYNEQILNPCVPMALRLSGILISFFTIYFGLKQDLWGQGLNKWQKKRHVTRTMNHEETMIPGISCLIEVVNLMDLPPLFLIDDLCAYEYREIYYPAPLLELWMRSAQPPISLLFYERQLNKFIFSVCTKRTSIALHSEPSRANWICKSLQFNHLVNLFCVGSPSLDISVEKQWATIVSDEIPLEILVGELRHNLMESWLEGK</sequence>
<evidence type="ECO:0000313" key="2">
    <source>
        <dbReference type="EMBL" id="OAY46310.1"/>
    </source>
</evidence>
<proteinExistence type="predicted"/>
<keyword evidence="1" id="KW-1133">Transmembrane helix</keyword>
<name>A0A2C9VMJ2_MANES</name>